<dbReference type="OrthoDB" id="2389248at2759"/>
<dbReference type="EMBL" id="JAAAIN010000989">
    <property type="protein sequence ID" value="KAG0308566.1"/>
    <property type="molecule type" value="Genomic_DNA"/>
</dbReference>
<comment type="caution">
    <text evidence="1">The sequence shown here is derived from an EMBL/GenBank/DDBJ whole genome shotgun (WGS) entry which is preliminary data.</text>
</comment>
<proteinExistence type="predicted"/>
<protein>
    <recommendedName>
        <fullName evidence="3">F-box domain-containing protein</fullName>
    </recommendedName>
</protein>
<reference evidence="1" key="1">
    <citation type="journal article" date="2020" name="Fungal Divers.">
        <title>Resolving the Mortierellaceae phylogeny through synthesis of multi-gene phylogenetics and phylogenomics.</title>
        <authorList>
            <person name="Vandepol N."/>
            <person name="Liber J."/>
            <person name="Desiro A."/>
            <person name="Na H."/>
            <person name="Kennedy M."/>
            <person name="Barry K."/>
            <person name="Grigoriev I.V."/>
            <person name="Miller A.N."/>
            <person name="O'Donnell K."/>
            <person name="Stajich J.E."/>
            <person name="Bonito G."/>
        </authorList>
    </citation>
    <scope>NUCLEOTIDE SEQUENCE</scope>
    <source>
        <strain evidence="1">NVP60</strain>
    </source>
</reference>
<dbReference type="Proteomes" id="UP000823405">
    <property type="component" value="Unassembled WGS sequence"/>
</dbReference>
<evidence type="ECO:0000313" key="2">
    <source>
        <dbReference type="Proteomes" id="UP000823405"/>
    </source>
</evidence>
<organism evidence="1 2">
    <name type="scientific">Linnemannia gamsii</name>
    <dbReference type="NCBI Taxonomy" id="64522"/>
    <lineage>
        <taxon>Eukaryota</taxon>
        <taxon>Fungi</taxon>
        <taxon>Fungi incertae sedis</taxon>
        <taxon>Mucoromycota</taxon>
        <taxon>Mortierellomycotina</taxon>
        <taxon>Mortierellomycetes</taxon>
        <taxon>Mortierellales</taxon>
        <taxon>Mortierellaceae</taxon>
        <taxon>Linnemannia</taxon>
    </lineage>
</organism>
<keyword evidence="2" id="KW-1185">Reference proteome</keyword>
<evidence type="ECO:0000313" key="1">
    <source>
        <dbReference type="EMBL" id="KAG0308566.1"/>
    </source>
</evidence>
<dbReference type="AlphaFoldDB" id="A0A9P6R419"/>
<accession>A0A9P6R419</accession>
<gene>
    <name evidence="1" type="ORF">BGZ97_013331</name>
</gene>
<name>A0A9P6R419_9FUNG</name>
<sequence length="590" mass="66450">MSSALPPEIQIMVTRNLQQQDLSRTVLLNKEWYSTCNPQLYHTVRLSTPLQRQRFLSLFMSGSISRHATHVKFLLTRHLEILPQLMRLLNSNSPTTTVTAELSLVGLEILPHRTLRILTSEEDDILLSFLKKNPQLLHLAIWRVSENAGLYLATIARSLPNLCTLSIFDVLGIRPPFVFRESAVRFLETCSADLERLVLAWETLSYADVAIDQYDYNDNGDDGDGEVQDSPATKSHPALRFLAARVNSDTVLSSFIEGSPGLQAVIHPEFQRRRVNTLFQHSSPLHLALQQITGVRYMELSVPAAISDDGTIASLISTINNSQDGVKQQWRTISIEGTINGERGGPGEIVKAIVENCRQGLVHLHIPQGWQLESQDVHSILCNVMDLRVFNVVHLPRISASDVISSPWGCRWLTKLAIQIFNIPRPDILIDRKGCVRSSSERAAEGTVEASRAIQRKVYQQLGALTCLEFLDLGLDIENGSREELVDDIDGTIYDPQFQLNCLELSLASGLDLLGDLQNLRSLRTVGMEHRIGIPELHWMMAHFPRLELFIGLDPEVCYLPLFLRPTREYEPEPGVRHWLSAQDSWAMLQ</sequence>
<evidence type="ECO:0008006" key="3">
    <source>
        <dbReference type="Google" id="ProtNLM"/>
    </source>
</evidence>
<dbReference type="Gene3D" id="3.80.10.10">
    <property type="entry name" value="Ribonuclease Inhibitor"/>
    <property type="match status" value="1"/>
</dbReference>
<dbReference type="InterPro" id="IPR032675">
    <property type="entry name" value="LRR_dom_sf"/>
</dbReference>